<accession>A0ABT7L2A2</accession>
<dbReference type="PANTHER" id="PTHR40061:SF1">
    <property type="entry name" value="SPORULATION PROTEIN YLMC-RELATED"/>
    <property type="match status" value="1"/>
</dbReference>
<protein>
    <submittedName>
        <fullName evidence="2">YlmC/YmxH family sporulation protein</fullName>
    </submittedName>
</protein>
<evidence type="ECO:0000259" key="1">
    <source>
        <dbReference type="Pfam" id="PF05239"/>
    </source>
</evidence>
<dbReference type="EMBL" id="JASTZU010000021">
    <property type="protein sequence ID" value="MDL4839982.1"/>
    <property type="molecule type" value="Genomic_DNA"/>
</dbReference>
<dbReference type="Proteomes" id="UP001235343">
    <property type="component" value="Unassembled WGS sequence"/>
</dbReference>
<feature type="domain" description="PRC-barrel" evidence="1">
    <location>
        <begin position="10"/>
        <end position="75"/>
    </location>
</feature>
<dbReference type="PANTHER" id="PTHR40061">
    <property type="entry name" value="SPORULATION PROTEIN YLMC-RELATED"/>
    <property type="match status" value="1"/>
</dbReference>
<sequence length="92" mass="10252">MVTLTELQIKDIIMVEDGKKLGNITDLEIDVDKGKIIHLIIGTKGKMMGLFGKEEELTIPWENIVTIGSDVILVKKAIQPKLYTEHNGYGSK</sequence>
<keyword evidence="3" id="KW-1185">Reference proteome</keyword>
<organism evidence="2 3">
    <name type="scientific">Aquibacillus rhizosphaerae</name>
    <dbReference type="NCBI Taxonomy" id="3051431"/>
    <lineage>
        <taxon>Bacteria</taxon>
        <taxon>Bacillati</taxon>
        <taxon>Bacillota</taxon>
        <taxon>Bacilli</taxon>
        <taxon>Bacillales</taxon>
        <taxon>Bacillaceae</taxon>
        <taxon>Aquibacillus</taxon>
    </lineage>
</organism>
<evidence type="ECO:0000313" key="3">
    <source>
        <dbReference type="Proteomes" id="UP001235343"/>
    </source>
</evidence>
<dbReference type="InterPro" id="IPR027275">
    <property type="entry name" value="PRC-brl_dom"/>
</dbReference>
<dbReference type="RefSeq" id="WP_285930982.1">
    <property type="nucleotide sequence ID" value="NZ_JASTZU010000021.1"/>
</dbReference>
<dbReference type="InterPro" id="IPR011033">
    <property type="entry name" value="PRC_barrel-like_sf"/>
</dbReference>
<proteinExistence type="predicted"/>
<dbReference type="NCBIfam" id="TIGR02888">
    <property type="entry name" value="spore_YlmC_YmxH"/>
    <property type="match status" value="1"/>
</dbReference>
<comment type="caution">
    <text evidence="2">The sequence shown here is derived from an EMBL/GenBank/DDBJ whole genome shotgun (WGS) entry which is preliminary data.</text>
</comment>
<dbReference type="Gene3D" id="2.30.30.240">
    <property type="entry name" value="PRC-barrel domain"/>
    <property type="match status" value="1"/>
</dbReference>
<dbReference type="Pfam" id="PF05239">
    <property type="entry name" value="PRC"/>
    <property type="match status" value="1"/>
</dbReference>
<dbReference type="SUPFAM" id="SSF50346">
    <property type="entry name" value="PRC-barrel domain"/>
    <property type="match status" value="1"/>
</dbReference>
<reference evidence="2 3" key="1">
    <citation type="submission" date="2023-06" db="EMBL/GenBank/DDBJ databases">
        <title>Aquibacillus rhizosphaerae LR5S19.</title>
        <authorList>
            <person name="Sun J.-Q."/>
        </authorList>
    </citation>
    <scope>NUCLEOTIDE SEQUENCE [LARGE SCALE GENOMIC DNA]</scope>
    <source>
        <strain evidence="2 3">LR5S19</strain>
    </source>
</reference>
<evidence type="ECO:0000313" key="2">
    <source>
        <dbReference type="EMBL" id="MDL4839982.1"/>
    </source>
</evidence>
<dbReference type="InterPro" id="IPR014238">
    <property type="entry name" value="Spore_YlmC/YmxH"/>
</dbReference>
<gene>
    <name evidence="2" type="ORF">QQS35_05875</name>
</gene>
<name>A0ABT7L2A2_9BACI</name>